<dbReference type="Proteomes" id="UP000018208">
    <property type="component" value="Unassembled WGS sequence"/>
</dbReference>
<evidence type="ECO:0000313" key="2">
    <source>
        <dbReference type="EMBL" id="EST46487.1"/>
    </source>
</evidence>
<sequence>MYLHQQKSITKFLSSSNFKTLVTNQTGLCRSLLPQNLMRKMSFCATSKLDSQATDLANVSELVFVILEAEQGEAIQLINQIRKYLAIQIVQIPSVFPHLPVPETQKTPPANFRAISLPLIEFFTPNFTISTLESLNNSIFHFTNSTGYGTVKSHVSQAFPTCMSGPSLHYISRDLTLFNKFRTFTSYGALVFEYFEKISKEEAENQIEIEFTILLTDAIFCENLALDFAEFAQILPKIVNSHKIKQTEAKRTQNLHLIQEVENEKSSIDLHVRMSKNLMTIIQEFGLYQLKEVENEILSGFLSVENTENKLKQLKINDKLREKFCRLYGLVQGSNLLGSGFKVQKVMFNDGLLDRLNKKALCLKTIVGQSVKGFEFQTLSQGNGKLNFAYIDGSCCLGELIELGGSIGCQAITQWWE</sequence>
<gene>
    <name evidence="2" type="ORF">SS50377_13568</name>
    <name evidence="3" type="ORF">SS50377_23808</name>
</gene>
<name>V6LP80_9EUKA</name>
<dbReference type="Pfam" id="PF00995">
    <property type="entry name" value="Sec1"/>
    <property type="match status" value="1"/>
</dbReference>
<keyword evidence="4" id="KW-1185">Reference proteome</keyword>
<reference evidence="3" key="2">
    <citation type="submission" date="2020-12" db="EMBL/GenBank/DDBJ databases">
        <title>New Spironucleus salmonicida genome in near-complete chromosomes.</title>
        <authorList>
            <person name="Xu F."/>
            <person name="Kurt Z."/>
            <person name="Jimenez-Gonzalez A."/>
            <person name="Astvaldsson A."/>
            <person name="Andersson J.O."/>
            <person name="Svard S.G."/>
        </authorList>
    </citation>
    <scope>NUCLEOTIDE SEQUENCE</scope>
    <source>
        <strain evidence="3">ATCC 50377</strain>
    </source>
</reference>
<accession>V6LP80</accession>
<evidence type="ECO:0000313" key="4">
    <source>
        <dbReference type="Proteomes" id="UP000018208"/>
    </source>
</evidence>
<dbReference type="SUPFAM" id="SSF56815">
    <property type="entry name" value="Sec1/munc18-like (SM) proteins"/>
    <property type="match status" value="1"/>
</dbReference>
<organism evidence="2">
    <name type="scientific">Spironucleus salmonicida</name>
    <dbReference type="NCBI Taxonomy" id="348837"/>
    <lineage>
        <taxon>Eukaryota</taxon>
        <taxon>Metamonada</taxon>
        <taxon>Diplomonadida</taxon>
        <taxon>Hexamitidae</taxon>
        <taxon>Hexamitinae</taxon>
        <taxon>Spironucleus</taxon>
    </lineage>
</organism>
<evidence type="ECO:0000256" key="1">
    <source>
        <dbReference type="ARBA" id="ARBA00009884"/>
    </source>
</evidence>
<dbReference type="EMBL" id="KI546074">
    <property type="protein sequence ID" value="EST46487.1"/>
    <property type="molecule type" value="Genomic_DNA"/>
</dbReference>
<dbReference type="EMBL" id="AUWU02000004">
    <property type="protein sequence ID" value="KAH0573873.1"/>
    <property type="molecule type" value="Genomic_DNA"/>
</dbReference>
<dbReference type="InterPro" id="IPR036045">
    <property type="entry name" value="Sec1-like_sf"/>
</dbReference>
<dbReference type="AlphaFoldDB" id="V6LP80"/>
<dbReference type="VEuPathDB" id="GiardiaDB:SS50377_23808"/>
<evidence type="ECO:0000313" key="3">
    <source>
        <dbReference type="EMBL" id="KAH0573873.1"/>
    </source>
</evidence>
<dbReference type="GO" id="GO:0016192">
    <property type="term" value="P:vesicle-mediated transport"/>
    <property type="evidence" value="ECO:0007669"/>
    <property type="project" value="InterPro"/>
</dbReference>
<dbReference type="InterPro" id="IPR001619">
    <property type="entry name" value="Sec1-like"/>
</dbReference>
<protein>
    <submittedName>
        <fullName evidence="2">Sec1 family protein</fullName>
    </submittedName>
</protein>
<reference evidence="2 3" key="1">
    <citation type="journal article" date="2014" name="PLoS Genet.">
        <title>The Genome of Spironucleus salmonicida Highlights a Fish Pathogen Adapted to Fluctuating Environments.</title>
        <authorList>
            <person name="Xu F."/>
            <person name="Jerlstrom-Hultqvist J."/>
            <person name="Einarsson E."/>
            <person name="Astvaldsson A."/>
            <person name="Svard S.G."/>
            <person name="Andersson J.O."/>
        </authorList>
    </citation>
    <scope>NUCLEOTIDE SEQUENCE</scope>
    <source>
        <strain evidence="3">ATCC 50377</strain>
    </source>
</reference>
<comment type="similarity">
    <text evidence="1">Belongs to the STXBP/unc-18/SEC1 family.</text>
</comment>
<proteinExistence type="inferred from homology"/>